<proteinExistence type="predicted"/>
<dbReference type="InterPro" id="IPR014710">
    <property type="entry name" value="RmlC-like_jellyroll"/>
</dbReference>
<accession>A0ABY4GFH1</accession>
<organism evidence="2 3">
    <name type="scientific">Hymenobacter volaticus</name>
    <dbReference type="NCBI Taxonomy" id="2932254"/>
    <lineage>
        <taxon>Bacteria</taxon>
        <taxon>Pseudomonadati</taxon>
        <taxon>Bacteroidota</taxon>
        <taxon>Cytophagia</taxon>
        <taxon>Cytophagales</taxon>
        <taxon>Hymenobacteraceae</taxon>
        <taxon>Hymenobacter</taxon>
    </lineage>
</organism>
<dbReference type="EMBL" id="CP095067">
    <property type="protein sequence ID" value="UOQ69702.1"/>
    <property type="molecule type" value="Genomic_DNA"/>
</dbReference>
<dbReference type="InterPro" id="IPR018490">
    <property type="entry name" value="cNMP-bd_dom_sf"/>
</dbReference>
<gene>
    <name evidence="2" type="ORF">MUN86_28960</name>
</gene>
<geneLocation type="plasmid" evidence="2 3">
    <name>unnamed6</name>
</geneLocation>
<dbReference type="InterPro" id="IPR000595">
    <property type="entry name" value="cNMP-bd_dom"/>
</dbReference>
<keyword evidence="2" id="KW-0614">Plasmid</keyword>
<dbReference type="RefSeq" id="WP_245127552.1">
    <property type="nucleotide sequence ID" value="NZ_CP095067.1"/>
</dbReference>
<evidence type="ECO:0000313" key="3">
    <source>
        <dbReference type="Proteomes" id="UP000830401"/>
    </source>
</evidence>
<evidence type="ECO:0000313" key="2">
    <source>
        <dbReference type="EMBL" id="UOQ69702.1"/>
    </source>
</evidence>
<dbReference type="CDD" id="cd00038">
    <property type="entry name" value="CAP_ED"/>
    <property type="match status" value="1"/>
</dbReference>
<reference evidence="2" key="1">
    <citation type="submission" date="2022-04" db="EMBL/GenBank/DDBJ databases">
        <title>Hymenobacter sp. isolated from the air.</title>
        <authorList>
            <person name="Won M."/>
            <person name="Lee C.-M."/>
            <person name="Woen H.-Y."/>
            <person name="Kwon S.-W."/>
        </authorList>
    </citation>
    <scope>NUCLEOTIDE SEQUENCE</scope>
    <source>
        <strain evidence="2">5420S-77</strain>
        <plasmid evidence="2">unnamed6</plasmid>
    </source>
</reference>
<protein>
    <submittedName>
        <fullName evidence="2">Crp/Fnr family transcriptional regulator</fullName>
    </submittedName>
</protein>
<sequence length="187" mass="21816">MQQQLRAHFEKVVPLTDEEFTLVLARFTSRHYKKHHFLIQRGENVKFNYFVVSGLLKLVYADETGKQHFLSFAMEDWWETDFQAYYTKTPATLSLECLEDALVFCLTLEDYYALCTELPKMAHFFLQKMALNSIAAQQRLLSLLTTNAKERYEQLLHKYPALAQRTSKTLLASYLGVSRETLSRLAS</sequence>
<keyword evidence="3" id="KW-1185">Reference proteome</keyword>
<dbReference type="Proteomes" id="UP000830401">
    <property type="component" value="Plasmid unnamed6"/>
</dbReference>
<name>A0ABY4GFH1_9BACT</name>
<evidence type="ECO:0000259" key="1">
    <source>
        <dbReference type="Pfam" id="PF00027"/>
    </source>
</evidence>
<dbReference type="Gene3D" id="2.60.120.10">
    <property type="entry name" value="Jelly Rolls"/>
    <property type="match status" value="1"/>
</dbReference>
<dbReference type="SUPFAM" id="SSF51206">
    <property type="entry name" value="cAMP-binding domain-like"/>
    <property type="match status" value="1"/>
</dbReference>
<feature type="domain" description="Cyclic nucleotide-binding" evidence="1">
    <location>
        <begin position="30"/>
        <end position="115"/>
    </location>
</feature>
<dbReference type="Pfam" id="PF00027">
    <property type="entry name" value="cNMP_binding"/>
    <property type="match status" value="1"/>
</dbReference>